<organism evidence="2 3">
    <name type="scientific">Puccinia graminis f. sp. tritici</name>
    <dbReference type="NCBI Taxonomy" id="56615"/>
    <lineage>
        <taxon>Eukaryota</taxon>
        <taxon>Fungi</taxon>
        <taxon>Dikarya</taxon>
        <taxon>Basidiomycota</taxon>
        <taxon>Pucciniomycotina</taxon>
        <taxon>Pucciniomycetes</taxon>
        <taxon>Pucciniales</taxon>
        <taxon>Pucciniaceae</taxon>
        <taxon>Puccinia</taxon>
    </lineage>
</organism>
<accession>A0A5B0LJL4</accession>
<dbReference type="Gene3D" id="3.40.50.1110">
    <property type="entry name" value="SGNH hydrolase"/>
    <property type="match status" value="1"/>
</dbReference>
<dbReference type="SUPFAM" id="SSF52266">
    <property type="entry name" value="SGNH hydrolase"/>
    <property type="match status" value="1"/>
</dbReference>
<proteinExistence type="predicted"/>
<reference evidence="2 3" key="1">
    <citation type="submission" date="2019-05" db="EMBL/GenBank/DDBJ databases">
        <title>Emergence of the Ug99 lineage of the wheat stem rust pathogen through somatic hybridization.</title>
        <authorList>
            <person name="Li F."/>
            <person name="Upadhyaya N.M."/>
            <person name="Sperschneider J."/>
            <person name="Matny O."/>
            <person name="Nguyen-Phuc H."/>
            <person name="Mago R."/>
            <person name="Raley C."/>
            <person name="Miller M.E."/>
            <person name="Silverstein K.A.T."/>
            <person name="Henningsen E."/>
            <person name="Hirsch C.D."/>
            <person name="Visser B."/>
            <person name="Pretorius Z.A."/>
            <person name="Steffenson B.J."/>
            <person name="Schwessinger B."/>
            <person name="Dodds P.N."/>
            <person name="Figueroa M."/>
        </authorList>
    </citation>
    <scope>NUCLEOTIDE SEQUENCE [LARGE SCALE GENOMIC DNA]</scope>
    <source>
        <strain evidence="2">21-0</strain>
    </source>
</reference>
<name>A0A5B0LJL4_PUCGR</name>
<dbReference type="InterPro" id="IPR001087">
    <property type="entry name" value="GDSL"/>
</dbReference>
<dbReference type="Pfam" id="PF00657">
    <property type="entry name" value="Lipase_GDSL"/>
    <property type="match status" value="1"/>
</dbReference>
<dbReference type="OrthoDB" id="1600564at2759"/>
<evidence type="ECO:0000313" key="2">
    <source>
        <dbReference type="EMBL" id="KAA1065057.1"/>
    </source>
</evidence>
<feature type="region of interest" description="Disordered" evidence="1">
    <location>
        <begin position="330"/>
        <end position="368"/>
    </location>
</feature>
<dbReference type="AlphaFoldDB" id="A0A5B0LJL4"/>
<keyword evidence="3" id="KW-1185">Reference proteome</keyword>
<gene>
    <name evidence="2" type="ORF">PGT21_023297</name>
</gene>
<dbReference type="EMBL" id="VSWC01000197">
    <property type="protein sequence ID" value="KAA1065057.1"/>
    <property type="molecule type" value="Genomic_DNA"/>
</dbReference>
<dbReference type="Proteomes" id="UP000324748">
    <property type="component" value="Unassembled WGS sequence"/>
</dbReference>
<evidence type="ECO:0000256" key="1">
    <source>
        <dbReference type="SAM" id="MobiDB-lite"/>
    </source>
</evidence>
<dbReference type="InterPro" id="IPR036514">
    <property type="entry name" value="SGNH_hydro_sf"/>
</dbReference>
<evidence type="ECO:0000313" key="3">
    <source>
        <dbReference type="Proteomes" id="UP000324748"/>
    </source>
</evidence>
<comment type="caution">
    <text evidence="2">The sequence shown here is derived from an EMBL/GenBank/DDBJ whole genome shotgun (WGS) entry which is preliminary data.</text>
</comment>
<dbReference type="GO" id="GO:0016788">
    <property type="term" value="F:hydrolase activity, acting on ester bonds"/>
    <property type="evidence" value="ECO:0007669"/>
    <property type="project" value="InterPro"/>
</dbReference>
<sequence length="406" mass="44421">MWISSHGSRSRFLGSVIQWLQIIAKASCVDGISSHPRAVQESPRPSWTDYSALVVFGDSYSDNGHPRSPEDQLSLAPKPAVGGRFSDGPVWNEYLAQKLSELAASNITFLNYAYNGAYIDNTLNKLPVKPVPDTAAQIQTYLTDLRKYAQHPVSGKIFGGRVLHALWIGINPIITIWRSAICGNQSLDTNAFLAPKLVKALDTQVEAFRQQLTQLLSNSSLSKCQTDYMIMTIPPLTNTVLALNESSREAKGNATLARQYGQLLGRLTDHFNEQLVGTMQELKRKSSGNKSRIAVFDAVKFWSDVRSTPRKNKDSSLSKTACVASSLTCPPTATLDGPHKPGSAFRVAEPRDQARPNGGLRRRRNEPASVVSRCINQAAVKPPFVSLCGAPFSVTTPMDKVQIHSG</sequence>
<protein>
    <submittedName>
        <fullName evidence="2">Uncharacterized protein</fullName>
    </submittedName>
</protein>